<dbReference type="GO" id="GO:0080120">
    <property type="term" value="P:CAAX-box protein maturation"/>
    <property type="evidence" value="ECO:0007669"/>
    <property type="project" value="UniProtKB-ARBA"/>
</dbReference>
<dbReference type="InterPro" id="IPR052710">
    <property type="entry name" value="CAAX_protease"/>
</dbReference>
<keyword evidence="4" id="KW-1185">Reference proteome</keyword>
<dbReference type="Pfam" id="PF02517">
    <property type="entry name" value="Rce1-like"/>
    <property type="match status" value="1"/>
</dbReference>
<accession>E9SB25</accession>
<dbReference type="Proteomes" id="UP000004259">
    <property type="component" value="Unassembled WGS sequence"/>
</dbReference>
<feature type="transmembrane region" description="Helical" evidence="1">
    <location>
        <begin position="90"/>
        <end position="107"/>
    </location>
</feature>
<dbReference type="PANTHER" id="PTHR36435">
    <property type="entry name" value="SLR1288 PROTEIN"/>
    <property type="match status" value="1"/>
</dbReference>
<dbReference type="InterPro" id="IPR003675">
    <property type="entry name" value="Rce1/LyrA-like_dom"/>
</dbReference>
<proteinExistence type="predicted"/>
<evidence type="ECO:0000313" key="4">
    <source>
        <dbReference type="Proteomes" id="UP000004259"/>
    </source>
</evidence>
<keyword evidence="1" id="KW-0812">Transmembrane</keyword>
<dbReference type="eggNOG" id="COG1266">
    <property type="taxonomic scope" value="Bacteria"/>
</dbReference>
<feature type="transmembrane region" description="Helical" evidence="1">
    <location>
        <begin position="154"/>
        <end position="173"/>
    </location>
</feature>
<keyword evidence="3" id="KW-0378">Hydrolase</keyword>
<dbReference type="AlphaFoldDB" id="E9SB25"/>
<keyword evidence="1" id="KW-0472">Membrane</keyword>
<dbReference type="OrthoDB" id="1437285at2"/>
<dbReference type="RefSeq" id="WP_002848378.1">
    <property type="nucleotide sequence ID" value="NZ_ADKM02000062.1"/>
</dbReference>
<feature type="domain" description="CAAX prenyl protease 2/Lysostaphin resistance protein A-like" evidence="2">
    <location>
        <begin position="96"/>
        <end position="195"/>
    </location>
</feature>
<evidence type="ECO:0000256" key="1">
    <source>
        <dbReference type="SAM" id="Phobius"/>
    </source>
</evidence>
<feature type="transmembrane region" description="Helical" evidence="1">
    <location>
        <begin position="49"/>
        <end position="70"/>
    </location>
</feature>
<dbReference type="GO" id="GO:0006508">
    <property type="term" value="P:proteolysis"/>
    <property type="evidence" value="ECO:0007669"/>
    <property type="project" value="UniProtKB-KW"/>
</dbReference>
<name>E9SB25_RUMAL</name>
<reference evidence="3 4" key="1">
    <citation type="submission" date="2011-02" db="EMBL/GenBank/DDBJ databases">
        <authorList>
            <person name="Nelson K.E."/>
            <person name="Sutton G."/>
            <person name="Torralba M."/>
            <person name="Durkin S."/>
            <person name="Harkins D."/>
            <person name="Montgomery R."/>
            <person name="Ziemer C."/>
            <person name="Klaassens E."/>
            <person name="Ocuiv P."/>
            <person name="Morrison M."/>
        </authorList>
    </citation>
    <scope>NUCLEOTIDE SEQUENCE [LARGE SCALE GENOMIC DNA]</scope>
    <source>
        <strain evidence="3 4">8</strain>
    </source>
</reference>
<keyword evidence="1" id="KW-1133">Transmembrane helix</keyword>
<protein>
    <submittedName>
        <fullName evidence="3">CAAX amino terminal protease family protein</fullName>
    </submittedName>
</protein>
<sequence length="201" mass="21707">MFISELVGSVVQVLIFAVIPFIVWLIAGRKKENFLKWLGIKKPEADKPALKWWGIAIGVMAVYFVVSLLIMKYVFSDLPNATSDAFSGKGAGAIPAILAYSFIRTAFSEEMLFRGFILKGLSGKIGLTAANAVQALLFGAMHGVPIFVKTHNAAALILLTVLPACVGWVLGWLDEKKNGGSIIPGWILHGTINVFTALMSI</sequence>
<feature type="transmembrane region" description="Helical" evidence="1">
    <location>
        <begin position="6"/>
        <end position="28"/>
    </location>
</feature>
<keyword evidence="3" id="KW-0645">Protease</keyword>
<organism evidence="3 4">
    <name type="scientific">Ruminococcus albus 8</name>
    <dbReference type="NCBI Taxonomy" id="246199"/>
    <lineage>
        <taxon>Bacteria</taxon>
        <taxon>Bacillati</taxon>
        <taxon>Bacillota</taxon>
        <taxon>Clostridia</taxon>
        <taxon>Eubacteriales</taxon>
        <taxon>Oscillospiraceae</taxon>
        <taxon>Ruminococcus</taxon>
    </lineage>
</organism>
<gene>
    <name evidence="3" type="ORF">CUS_8138</name>
</gene>
<dbReference type="GO" id="GO:0004175">
    <property type="term" value="F:endopeptidase activity"/>
    <property type="evidence" value="ECO:0007669"/>
    <property type="project" value="UniProtKB-ARBA"/>
</dbReference>
<dbReference type="PANTHER" id="PTHR36435:SF1">
    <property type="entry name" value="CAAX AMINO TERMINAL PROTEASE FAMILY PROTEIN"/>
    <property type="match status" value="1"/>
</dbReference>
<comment type="caution">
    <text evidence="3">The sequence shown here is derived from an EMBL/GenBank/DDBJ whole genome shotgun (WGS) entry which is preliminary data.</text>
</comment>
<dbReference type="EMBL" id="ADKM02000062">
    <property type="protein sequence ID" value="EGC03610.1"/>
    <property type="molecule type" value="Genomic_DNA"/>
</dbReference>
<dbReference type="STRING" id="246199.CUS_8138"/>
<evidence type="ECO:0000313" key="3">
    <source>
        <dbReference type="EMBL" id="EGC03610.1"/>
    </source>
</evidence>
<evidence type="ECO:0000259" key="2">
    <source>
        <dbReference type="Pfam" id="PF02517"/>
    </source>
</evidence>